<evidence type="ECO:0000313" key="1">
    <source>
        <dbReference type="EMBL" id="MCB5409449.1"/>
    </source>
</evidence>
<dbReference type="RefSeq" id="WP_226934356.1">
    <property type="nucleotide sequence ID" value="NZ_JACDXX010000004.1"/>
</dbReference>
<reference evidence="1 2" key="1">
    <citation type="submission" date="2020-07" db="EMBL/GenBank/DDBJ databases">
        <title>Pseudogemmobacter sp. nov., isolated from poultry manure in Taiwan.</title>
        <authorList>
            <person name="Lin S.-Y."/>
            <person name="Tang Y.-S."/>
            <person name="Young C.-C."/>
        </authorList>
    </citation>
    <scope>NUCLEOTIDE SEQUENCE [LARGE SCALE GENOMIC DNA]</scope>
    <source>
        <strain evidence="1 2">CC-YST710</strain>
    </source>
</reference>
<comment type="caution">
    <text evidence="1">The sequence shown here is derived from an EMBL/GenBank/DDBJ whole genome shotgun (WGS) entry which is preliminary data.</text>
</comment>
<evidence type="ECO:0000313" key="2">
    <source>
        <dbReference type="Proteomes" id="UP001198571"/>
    </source>
</evidence>
<protein>
    <submittedName>
        <fullName evidence="1">Uncharacterized protein</fullName>
    </submittedName>
</protein>
<dbReference type="Proteomes" id="UP001198571">
    <property type="component" value="Unassembled WGS sequence"/>
</dbReference>
<gene>
    <name evidence="1" type="ORF">H0485_05460</name>
</gene>
<sequence length="108" mass="11255">MSRYGGTVKLSRFTPGVPVPGHEHIPVAPVETSEDLAFIVTAAGAEWVSQGVVQVGDLVGVLAVPLTLNPPLPGDRITASGKGYILLRAEPVDSDPCSAIHYAIQGRV</sequence>
<proteinExistence type="predicted"/>
<accession>A0ABS8CJ73</accession>
<keyword evidence="2" id="KW-1185">Reference proteome</keyword>
<name>A0ABS8CJ73_9RHOB</name>
<organism evidence="1 2">
    <name type="scientific">Pseudogemmobacter faecipullorum</name>
    <dbReference type="NCBI Taxonomy" id="2755041"/>
    <lineage>
        <taxon>Bacteria</taxon>
        <taxon>Pseudomonadati</taxon>
        <taxon>Pseudomonadota</taxon>
        <taxon>Alphaproteobacteria</taxon>
        <taxon>Rhodobacterales</taxon>
        <taxon>Paracoccaceae</taxon>
        <taxon>Pseudogemmobacter</taxon>
    </lineage>
</organism>
<dbReference type="EMBL" id="JACDXX010000004">
    <property type="protein sequence ID" value="MCB5409449.1"/>
    <property type="molecule type" value="Genomic_DNA"/>
</dbReference>